<evidence type="ECO:0000313" key="9">
    <source>
        <dbReference type="Proteomes" id="UP000182427"/>
    </source>
</evidence>
<dbReference type="GO" id="GO:0003676">
    <property type="term" value="F:nucleic acid binding"/>
    <property type="evidence" value="ECO:0007669"/>
    <property type="project" value="InterPro"/>
</dbReference>
<evidence type="ECO:0000256" key="3">
    <source>
        <dbReference type="ARBA" id="ARBA00022691"/>
    </source>
</evidence>
<feature type="domain" description="Release factor glutamine methyltransferase N-terminal" evidence="7">
    <location>
        <begin position="20"/>
        <end position="92"/>
    </location>
</feature>
<evidence type="ECO:0000313" key="8">
    <source>
        <dbReference type="EMBL" id="SDF82328.1"/>
    </source>
</evidence>
<organism evidence="8 9">
    <name type="scientific">Terriglobus roseus</name>
    <dbReference type="NCBI Taxonomy" id="392734"/>
    <lineage>
        <taxon>Bacteria</taxon>
        <taxon>Pseudomonadati</taxon>
        <taxon>Acidobacteriota</taxon>
        <taxon>Terriglobia</taxon>
        <taxon>Terriglobales</taxon>
        <taxon>Acidobacteriaceae</taxon>
        <taxon>Terriglobus</taxon>
    </lineage>
</organism>
<evidence type="ECO:0000256" key="5">
    <source>
        <dbReference type="HAMAP-Rule" id="MF_02126"/>
    </source>
</evidence>
<proteinExistence type="inferred from homology"/>
<comment type="caution">
    <text evidence="5">Lacks conserved residue(s) required for the propagation of feature annotation.</text>
</comment>
<dbReference type="GO" id="GO:0102559">
    <property type="term" value="F:peptide chain release factor N(5)-glutamine methyltransferase activity"/>
    <property type="evidence" value="ECO:0007669"/>
    <property type="project" value="UniProtKB-EC"/>
</dbReference>
<dbReference type="OrthoDB" id="9800643at2"/>
<dbReference type="Proteomes" id="UP000182427">
    <property type="component" value="Chromosome I"/>
</dbReference>
<evidence type="ECO:0000256" key="2">
    <source>
        <dbReference type="ARBA" id="ARBA00022679"/>
    </source>
</evidence>
<dbReference type="Pfam" id="PF17827">
    <property type="entry name" value="PrmC_N"/>
    <property type="match status" value="1"/>
</dbReference>
<keyword evidence="3 5" id="KW-0949">S-adenosyl-L-methionine</keyword>
<protein>
    <recommendedName>
        <fullName evidence="5">Release factor glutamine methyltransferase</fullName>
        <shortName evidence="5">RF MTase</shortName>
        <ecNumber evidence="5">2.1.1.297</ecNumber>
    </recommendedName>
    <alternativeName>
        <fullName evidence="5">N5-glutamine methyltransferase PrmC</fullName>
    </alternativeName>
    <alternativeName>
        <fullName evidence="5">Protein-(glutamine-N5) MTase PrmC</fullName>
    </alternativeName>
    <alternativeName>
        <fullName evidence="5">Protein-glutamine N-methyltransferase PrmC</fullName>
    </alternativeName>
</protein>
<feature type="binding site" evidence="5">
    <location>
        <begin position="138"/>
        <end position="142"/>
    </location>
    <ligand>
        <name>S-adenosyl-L-methionine</name>
        <dbReference type="ChEBI" id="CHEBI:59789"/>
    </ligand>
</feature>
<dbReference type="NCBIfam" id="TIGR00536">
    <property type="entry name" value="hemK_fam"/>
    <property type="match status" value="1"/>
</dbReference>
<dbReference type="EMBL" id="LT629690">
    <property type="protein sequence ID" value="SDF82328.1"/>
    <property type="molecule type" value="Genomic_DNA"/>
</dbReference>
<comment type="catalytic activity">
    <reaction evidence="4 5">
        <text>L-glutaminyl-[peptide chain release factor] + S-adenosyl-L-methionine = N(5)-methyl-L-glutaminyl-[peptide chain release factor] + S-adenosyl-L-homocysteine + H(+)</text>
        <dbReference type="Rhea" id="RHEA:42896"/>
        <dbReference type="Rhea" id="RHEA-COMP:10271"/>
        <dbReference type="Rhea" id="RHEA-COMP:10272"/>
        <dbReference type="ChEBI" id="CHEBI:15378"/>
        <dbReference type="ChEBI" id="CHEBI:30011"/>
        <dbReference type="ChEBI" id="CHEBI:57856"/>
        <dbReference type="ChEBI" id="CHEBI:59789"/>
        <dbReference type="ChEBI" id="CHEBI:61891"/>
        <dbReference type="EC" id="2.1.1.297"/>
    </reaction>
</comment>
<feature type="domain" description="Methyltransferase small" evidence="6">
    <location>
        <begin position="131"/>
        <end position="208"/>
    </location>
</feature>
<dbReference type="GO" id="GO:0032259">
    <property type="term" value="P:methylation"/>
    <property type="evidence" value="ECO:0007669"/>
    <property type="project" value="UniProtKB-KW"/>
</dbReference>
<dbReference type="Pfam" id="PF05175">
    <property type="entry name" value="MTS"/>
    <property type="match status" value="1"/>
</dbReference>
<keyword evidence="1 5" id="KW-0489">Methyltransferase</keyword>
<dbReference type="EC" id="2.1.1.297" evidence="5"/>
<dbReference type="PANTHER" id="PTHR18895">
    <property type="entry name" value="HEMK METHYLTRANSFERASE"/>
    <property type="match status" value="1"/>
</dbReference>
<reference evidence="8 9" key="1">
    <citation type="submission" date="2016-10" db="EMBL/GenBank/DDBJ databases">
        <authorList>
            <person name="de Groot N.N."/>
        </authorList>
    </citation>
    <scope>NUCLEOTIDE SEQUENCE [LARGE SCALE GENOMIC DNA]</scope>
    <source>
        <strain evidence="8 9">GAS232</strain>
    </source>
</reference>
<keyword evidence="9" id="KW-1185">Reference proteome</keyword>
<dbReference type="InterPro" id="IPR029063">
    <property type="entry name" value="SAM-dependent_MTases_sf"/>
</dbReference>
<feature type="binding site" evidence="5">
    <location>
        <begin position="205"/>
        <end position="208"/>
    </location>
    <ligand>
        <name>substrate</name>
    </ligand>
</feature>
<evidence type="ECO:0000256" key="1">
    <source>
        <dbReference type="ARBA" id="ARBA00022603"/>
    </source>
</evidence>
<keyword evidence="2 5" id="KW-0808">Transferase</keyword>
<accession>A0A1G7P7T2</accession>
<dbReference type="Gene3D" id="1.10.8.10">
    <property type="entry name" value="DNA helicase RuvA subunit, C-terminal domain"/>
    <property type="match status" value="1"/>
</dbReference>
<sequence>MAQELQRHEPLKIKGCTVADALRFGTMRLSMRDDLRENAARDAQQILEIATGLTRVQMMAQPDRPVKEEEAGSFQGMLAQRRHAMPIQHLRGSQEFFGREFAVSPDVLIPRPETEHIVEEVLRLFPDRKAPLKIADVGTGSGILAVTLALEFPQSLVAALDISPDALAVAQDNTARLNTLNRTRILQSDLLAAVTGETFDLIVSNPPYIPLIEKDTLHAQVREYEPHLALFGGEDGHDVLRRLIPQAKDALSPGGWLLLETAGRSGIADELLSGWQQVHWVSDLQGIERIAVAQR</sequence>
<dbReference type="InterPro" id="IPR007848">
    <property type="entry name" value="Small_mtfrase_dom"/>
</dbReference>
<evidence type="ECO:0000256" key="4">
    <source>
        <dbReference type="ARBA" id="ARBA00048391"/>
    </source>
</evidence>
<dbReference type="AlphaFoldDB" id="A0A1G7P7T2"/>
<dbReference type="InterPro" id="IPR050320">
    <property type="entry name" value="N5-glutamine_MTase"/>
</dbReference>
<dbReference type="Gene3D" id="3.40.50.150">
    <property type="entry name" value="Vaccinia Virus protein VP39"/>
    <property type="match status" value="1"/>
</dbReference>
<dbReference type="PANTHER" id="PTHR18895:SF74">
    <property type="entry name" value="MTRF1L RELEASE FACTOR GLUTAMINE METHYLTRANSFERASE"/>
    <property type="match status" value="1"/>
</dbReference>
<feature type="binding site" evidence="5">
    <location>
        <position position="161"/>
    </location>
    <ligand>
        <name>S-adenosyl-L-methionine</name>
        <dbReference type="ChEBI" id="CHEBI:59789"/>
    </ligand>
</feature>
<dbReference type="InterPro" id="IPR004556">
    <property type="entry name" value="HemK-like"/>
</dbReference>
<dbReference type="RefSeq" id="WP_083346214.1">
    <property type="nucleotide sequence ID" value="NZ_LT629690.1"/>
</dbReference>
<comment type="similarity">
    <text evidence="5">Belongs to the protein N5-glutamine methyltransferase family. PrmC subfamily.</text>
</comment>
<dbReference type="SUPFAM" id="SSF53335">
    <property type="entry name" value="S-adenosyl-L-methionine-dependent methyltransferases"/>
    <property type="match status" value="1"/>
</dbReference>
<evidence type="ECO:0000259" key="7">
    <source>
        <dbReference type="Pfam" id="PF17827"/>
    </source>
</evidence>
<dbReference type="InterPro" id="IPR002052">
    <property type="entry name" value="DNA_methylase_N6_adenine_CS"/>
</dbReference>
<dbReference type="InterPro" id="IPR040758">
    <property type="entry name" value="PrmC_N"/>
</dbReference>
<gene>
    <name evidence="5" type="primary">prmC</name>
    <name evidence="8" type="ORF">SAMN05444167_3416</name>
</gene>
<feature type="binding site" evidence="5">
    <location>
        <position position="205"/>
    </location>
    <ligand>
        <name>S-adenosyl-L-methionine</name>
        <dbReference type="ChEBI" id="CHEBI:59789"/>
    </ligand>
</feature>
<dbReference type="CDD" id="cd02440">
    <property type="entry name" value="AdoMet_MTases"/>
    <property type="match status" value="1"/>
</dbReference>
<dbReference type="InterPro" id="IPR019874">
    <property type="entry name" value="RF_methyltr_PrmC"/>
</dbReference>
<dbReference type="NCBIfam" id="TIGR03534">
    <property type="entry name" value="RF_mod_PrmC"/>
    <property type="match status" value="1"/>
</dbReference>
<comment type="function">
    <text evidence="5">Methylates the class 1 translation termination release factors RF1/PrfA and RF2/PrfB on the glutamine residue of the universally conserved GGQ motif.</text>
</comment>
<dbReference type="PROSITE" id="PS00092">
    <property type="entry name" value="N6_MTASE"/>
    <property type="match status" value="1"/>
</dbReference>
<name>A0A1G7P7T2_9BACT</name>
<evidence type="ECO:0000259" key="6">
    <source>
        <dbReference type="Pfam" id="PF05175"/>
    </source>
</evidence>
<dbReference type="HAMAP" id="MF_02126">
    <property type="entry name" value="RF_methyltr_PrmC"/>
    <property type="match status" value="1"/>
</dbReference>